<dbReference type="GO" id="GO:0019287">
    <property type="term" value="P:isopentenyl diphosphate biosynthetic process, mevalonate pathway"/>
    <property type="evidence" value="ECO:0007669"/>
    <property type="project" value="UniProtKB-UniRule"/>
</dbReference>
<evidence type="ECO:0000256" key="7">
    <source>
        <dbReference type="ARBA" id="ARBA00022840"/>
    </source>
</evidence>
<keyword evidence="10 15" id="KW-0443">Lipid metabolism</keyword>
<keyword evidence="12 16" id="KW-0753">Steroid metabolism</keyword>
<dbReference type="InterPro" id="IPR036554">
    <property type="entry name" value="GHMP_kinase_C_sf"/>
</dbReference>
<dbReference type="InterPro" id="IPR029765">
    <property type="entry name" value="Mev_diP_decarb"/>
</dbReference>
<comment type="function">
    <text evidence="1 16">Catalyzes the ATP dependent decarboxylation of (R)-5-diphosphomevalonate to form isopentenyl diphosphate (IPP). Functions in the mevalonate (MVA) pathway leading to isopentenyl diphosphate (IPP), a key precursor for the biosynthesis of isoprenoids and sterol synthesis.</text>
</comment>
<evidence type="ECO:0000256" key="13">
    <source>
        <dbReference type="ARBA" id="ARBA00023239"/>
    </source>
</evidence>
<evidence type="ECO:0000256" key="1">
    <source>
        <dbReference type="ARBA" id="ARBA00003812"/>
    </source>
</evidence>
<keyword evidence="9 16" id="KW-0756">Sterol biosynthesis</keyword>
<accession>A0A6F9DLN1</accession>
<dbReference type="InterPro" id="IPR020568">
    <property type="entry name" value="Ribosomal_Su5_D2-typ_SF"/>
</dbReference>
<dbReference type="Gene3D" id="3.30.70.890">
    <property type="entry name" value="GHMP kinase, C-terminal domain"/>
    <property type="match status" value="1"/>
</dbReference>
<dbReference type="InterPro" id="IPR053859">
    <property type="entry name" value="MVD-like_N"/>
</dbReference>
<evidence type="ECO:0000256" key="16">
    <source>
        <dbReference type="RuleBase" id="RU363086"/>
    </source>
</evidence>
<keyword evidence="8 16" id="KW-0752">Steroid biosynthesis</keyword>
<evidence type="ECO:0000256" key="6">
    <source>
        <dbReference type="ARBA" id="ARBA00022741"/>
    </source>
</evidence>
<dbReference type="SUPFAM" id="SSF54211">
    <property type="entry name" value="Ribosomal protein S5 domain 2-like"/>
    <property type="match status" value="1"/>
</dbReference>
<evidence type="ECO:0000256" key="12">
    <source>
        <dbReference type="ARBA" id="ARBA00023221"/>
    </source>
</evidence>
<dbReference type="Gene3D" id="3.30.230.10">
    <property type="match status" value="1"/>
</dbReference>
<dbReference type="GO" id="GO:0005829">
    <property type="term" value="C:cytosol"/>
    <property type="evidence" value="ECO:0007669"/>
    <property type="project" value="InterPro"/>
</dbReference>
<dbReference type="EMBL" id="LR788229">
    <property type="protein sequence ID" value="CAB3264091.1"/>
    <property type="molecule type" value="mRNA"/>
</dbReference>
<gene>
    <name evidence="19" type="primary">Mvd</name>
</gene>
<evidence type="ECO:0000256" key="14">
    <source>
        <dbReference type="ARBA" id="ARBA00048154"/>
    </source>
</evidence>
<dbReference type="AlphaFoldDB" id="A0A6F9DLN1"/>
<keyword evidence="16" id="KW-0153">Cholesterol metabolism</keyword>
<evidence type="ECO:0000256" key="11">
    <source>
        <dbReference type="ARBA" id="ARBA00023166"/>
    </source>
</evidence>
<keyword evidence="16" id="KW-0152">Cholesterol biosynthesis</keyword>
<keyword evidence="11 16" id="KW-1207">Sterol metabolism</keyword>
<dbReference type="NCBIfam" id="TIGR01240">
    <property type="entry name" value="mevDPdecarb"/>
    <property type="match status" value="1"/>
</dbReference>
<dbReference type="GO" id="GO:0006695">
    <property type="term" value="P:cholesterol biosynthetic process"/>
    <property type="evidence" value="ECO:0007669"/>
    <property type="project" value="UniProtKB-UniPathway"/>
</dbReference>
<dbReference type="GO" id="GO:0004163">
    <property type="term" value="F:diphosphomevalonate decarboxylase activity"/>
    <property type="evidence" value="ECO:0007669"/>
    <property type="project" value="UniProtKB-UniRule"/>
</dbReference>
<dbReference type="Pfam" id="PF22700">
    <property type="entry name" value="MVD-like_N"/>
    <property type="match status" value="1"/>
</dbReference>
<evidence type="ECO:0000313" key="19">
    <source>
        <dbReference type="EMBL" id="CAB3264091.1"/>
    </source>
</evidence>
<feature type="domain" description="Diphosphomevalonate decarboxylase-like N-terminal" evidence="18">
    <location>
        <begin position="14"/>
        <end position="183"/>
    </location>
</feature>
<keyword evidence="7 15" id="KW-0067">ATP-binding</keyword>
<evidence type="ECO:0000256" key="9">
    <source>
        <dbReference type="ARBA" id="ARBA00023011"/>
    </source>
</evidence>
<proteinExistence type="evidence at transcript level"/>
<comment type="catalytic activity">
    <reaction evidence="14 15 16">
        <text>(R)-5-diphosphomevalonate + ATP = isopentenyl diphosphate + ADP + phosphate + CO2</text>
        <dbReference type="Rhea" id="RHEA:23732"/>
        <dbReference type="ChEBI" id="CHEBI:16526"/>
        <dbReference type="ChEBI" id="CHEBI:30616"/>
        <dbReference type="ChEBI" id="CHEBI:43474"/>
        <dbReference type="ChEBI" id="CHEBI:57557"/>
        <dbReference type="ChEBI" id="CHEBI:128769"/>
        <dbReference type="ChEBI" id="CHEBI:456216"/>
        <dbReference type="EC" id="4.1.1.33"/>
    </reaction>
</comment>
<comment type="similarity">
    <text evidence="2 15 16">Belongs to the diphosphomevalonate decarboxylase family.</text>
</comment>
<organism evidence="19">
    <name type="scientific">Phallusia mammillata</name>
    <dbReference type="NCBI Taxonomy" id="59560"/>
    <lineage>
        <taxon>Eukaryota</taxon>
        <taxon>Metazoa</taxon>
        <taxon>Chordata</taxon>
        <taxon>Tunicata</taxon>
        <taxon>Ascidiacea</taxon>
        <taxon>Phlebobranchia</taxon>
        <taxon>Ascidiidae</taxon>
        <taxon>Phallusia</taxon>
    </lineage>
</organism>
<reference evidence="19" key="1">
    <citation type="submission" date="2020-04" db="EMBL/GenBank/DDBJ databases">
        <authorList>
            <person name="Neveu A P."/>
        </authorList>
    </citation>
    <scope>NUCLEOTIDE SEQUENCE</scope>
    <source>
        <tissue evidence="19">Whole embryo</tissue>
    </source>
</reference>
<dbReference type="PIRSF" id="PIRSF015950">
    <property type="entry name" value="Mev_P_decrbx"/>
    <property type="match status" value="1"/>
</dbReference>
<keyword evidence="13 15" id="KW-0456">Lyase</keyword>
<evidence type="ECO:0000256" key="2">
    <source>
        <dbReference type="ARBA" id="ARBA00008831"/>
    </source>
</evidence>
<dbReference type="InterPro" id="IPR041431">
    <property type="entry name" value="Mvd1_C"/>
</dbReference>
<dbReference type="FunFam" id="3.30.230.10:FF:000080">
    <property type="entry name" value="Diphosphomevalonate decarboxylase"/>
    <property type="match status" value="1"/>
</dbReference>
<comment type="pathway">
    <text evidence="16">Steroid biosynthesis; cholesterol biosynthesis.</text>
</comment>
<evidence type="ECO:0000256" key="4">
    <source>
        <dbReference type="ARBA" id="ARBA00019335"/>
    </source>
</evidence>
<dbReference type="SUPFAM" id="SSF55060">
    <property type="entry name" value="GHMP Kinase, C-terminal domain"/>
    <property type="match status" value="1"/>
</dbReference>
<dbReference type="InterPro" id="IPR014721">
    <property type="entry name" value="Ribsml_uS5_D2-typ_fold_subgr"/>
</dbReference>
<evidence type="ECO:0000256" key="5">
    <source>
        <dbReference type="ARBA" id="ARBA00022516"/>
    </source>
</evidence>
<evidence type="ECO:0000256" key="3">
    <source>
        <dbReference type="ARBA" id="ARBA00012296"/>
    </source>
</evidence>
<keyword evidence="5 16" id="KW-0444">Lipid biosynthesis</keyword>
<evidence type="ECO:0000259" key="18">
    <source>
        <dbReference type="Pfam" id="PF22700"/>
    </source>
</evidence>
<dbReference type="PANTHER" id="PTHR10977:SF3">
    <property type="entry name" value="DIPHOSPHOMEVALONATE DECARBOXYLASE"/>
    <property type="match status" value="1"/>
</dbReference>
<dbReference type="UniPathway" id="UPA00063"/>
<evidence type="ECO:0000256" key="15">
    <source>
        <dbReference type="PIRNR" id="PIRNR015950"/>
    </source>
</evidence>
<keyword evidence="6 15" id="KW-0547">Nucleotide-binding</keyword>
<dbReference type="FunFam" id="3.30.70.890:FF:000015">
    <property type="entry name" value="Diphosphomevalonate decarboxylase"/>
    <property type="match status" value="1"/>
</dbReference>
<dbReference type="Pfam" id="PF18376">
    <property type="entry name" value="MDD_C"/>
    <property type="match status" value="1"/>
</dbReference>
<protein>
    <recommendedName>
        <fullName evidence="4 15">Diphosphomevalonate decarboxylase</fullName>
        <ecNumber evidence="3 15">4.1.1.33</ecNumber>
    </recommendedName>
</protein>
<name>A0A6F9DLN1_9ASCI</name>
<dbReference type="InterPro" id="IPR005935">
    <property type="entry name" value="Mev_decarb"/>
</dbReference>
<evidence type="ECO:0000256" key="10">
    <source>
        <dbReference type="ARBA" id="ARBA00023098"/>
    </source>
</evidence>
<dbReference type="GO" id="GO:0005524">
    <property type="term" value="F:ATP binding"/>
    <property type="evidence" value="ECO:0007669"/>
    <property type="project" value="UniProtKB-UniRule"/>
</dbReference>
<evidence type="ECO:0000256" key="8">
    <source>
        <dbReference type="ARBA" id="ARBA00022955"/>
    </source>
</evidence>
<feature type="domain" description="Mvd1 C-terminal" evidence="17">
    <location>
        <begin position="197"/>
        <end position="376"/>
    </location>
</feature>
<dbReference type="PANTHER" id="PTHR10977">
    <property type="entry name" value="DIPHOSPHOMEVALONATE DECARBOXYLASE"/>
    <property type="match status" value="1"/>
</dbReference>
<dbReference type="EC" id="4.1.1.33" evidence="3 15"/>
<evidence type="ECO:0000259" key="17">
    <source>
        <dbReference type="Pfam" id="PF18376"/>
    </source>
</evidence>
<sequence length="392" mass="43268">MQEEHEIEMVTCSAPVNIAVIKYWGKSCEKKNIPLNSSISLTLNQDHLKATTTVATSKGFESDKVWLNGVKQDVVNNARLQACLNEIRSWARKQAARRKADAKELLKISQKIHIASQNNFPTAAGLASSAAGYAALVFALGQLFSIEGDLTRIARRGSGSACRSMDGGFVEWIAGTDEDDSIAKQFVPEMHWPELRVFIIVVSKKKKDIGSTGGMKNSVETSSLLQYRVSDVVPHRLTAVKTAILEHDFSAFAEICMKESNQLHAVCQDTYPPLLYMNDTSKEIVKLVHKYNDFYGSTRLAYTFDAGPNAFLFTLDPFANEVATILNETFGFNSGDKFFRGLSVKANEPLPYECGTLEKSVEYVICTNPGKGPKVVMDETLLSNKSGLPIFN</sequence>